<evidence type="ECO:0000256" key="1">
    <source>
        <dbReference type="ARBA" id="ARBA00004141"/>
    </source>
</evidence>
<dbReference type="PANTHER" id="PTHR23504">
    <property type="entry name" value="MAJOR FACILITATOR SUPERFAMILY DOMAIN-CONTAINING PROTEIN 10"/>
    <property type="match status" value="1"/>
</dbReference>
<evidence type="ECO:0000256" key="4">
    <source>
        <dbReference type="ARBA" id="ARBA00022989"/>
    </source>
</evidence>
<feature type="transmembrane region" description="Helical" evidence="6">
    <location>
        <begin position="151"/>
        <end position="169"/>
    </location>
</feature>
<feature type="domain" description="Major facilitator superfamily (MFS) profile" evidence="7">
    <location>
        <begin position="9"/>
        <end position="399"/>
    </location>
</feature>
<gene>
    <name evidence="8" type="ORF">HF682_08545</name>
</gene>
<evidence type="ECO:0000256" key="2">
    <source>
        <dbReference type="ARBA" id="ARBA00022448"/>
    </source>
</evidence>
<feature type="transmembrane region" description="Helical" evidence="6">
    <location>
        <begin position="85"/>
        <end position="105"/>
    </location>
</feature>
<feature type="transmembrane region" description="Helical" evidence="6">
    <location>
        <begin position="375"/>
        <end position="395"/>
    </location>
</feature>
<dbReference type="SUPFAM" id="SSF103473">
    <property type="entry name" value="MFS general substrate transporter"/>
    <property type="match status" value="1"/>
</dbReference>
<evidence type="ECO:0000256" key="5">
    <source>
        <dbReference type="ARBA" id="ARBA00023136"/>
    </source>
</evidence>
<proteinExistence type="predicted"/>
<dbReference type="GO" id="GO:0022857">
    <property type="term" value="F:transmembrane transporter activity"/>
    <property type="evidence" value="ECO:0007669"/>
    <property type="project" value="InterPro"/>
</dbReference>
<accession>A0A847S876</accession>
<feature type="transmembrane region" description="Helical" evidence="6">
    <location>
        <begin position="175"/>
        <end position="193"/>
    </location>
</feature>
<evidence type="ECO:0000259" key="7">
    <source>
        <dbReference type="PROSITE" id="PS50850"/>
    </source>
</evidence>
<dbReference type="Pfam" id="PF07690">
    <property type="entry name" value="MFS_1"/>
    <property type="match status" value="1"/>
</dbReference>
<feature type="transmembrane region" description="Helical" evidence="6">
    <location>
        <begin position="260"/>
        <end position="281"/>
    </location>
</feature>
<feature type="transmembrane region" description="Helical" evidence="6">
    <location>
        <begin position="293"/>
        <end position="326"/>
    </location>
</feature>
<sequence length="403" mass="43290">MSNRHPMLALLILCAIALISTVGASLPYPILAPLFVDTAPDRFNHFLGLPPKLLLGITLALNPLGCLLGSMVLGPLADRFGQRKVLAWSLGLAVLLHALTALALQARLLPLFMLGRFAVGLVEGNTAIARAISVSIPGLDRNRGLSLINSALYAGWLVGPMLGGATVGWGYSVPFWIASAAVLCCLIGCWLALPGDTPSHANDHTLWQTIRHRNVLSLLRDPAIRQLALLQMGVAIGISGFYEFYPLWLVEYHRFDSQQISWVTAVLCIVMTGISSIPLYKGTEGALPQAGRYALLLAAAIALQALWTSWAGIVVIVLVGLPISLYNTRMPIYWSERFASQGQGSVMGLLASIFFLSNMLIAVIGGGLTLLDTRLVLLLGAGCCAWGAWGILRLARRTHLQEA</sequence>
<evidence type="ECO:0000313" key="9">
    <source>
        <dbReference type="Proteomes" id="UP000587991"/>
    </source>
</evidence>
<dbReference type="GO" id="GO:0016020">
    <property type="term" value="C:membrane"/>
    <property type="evidence" value="ECO:0007669"/>
    <property type="project" value="UniProtKB-SubCell"/>
</dbReference>
<protein>
    <submittedName>
        <fullName evidence="8">MFS transporter</fullName>
    </submittedName>
</protein>
<organism evidence="8 9">
    <name type="scientific">Leeia aquatica</name>
    <dbReference type="NCBI Taxonomy" id="2725557"/>
    <lineage>
        <taxon>Bacteria</taxon>
        <taxon>Pseudomonadati</taxon>
        <taxon>Pseudomonadota</taxon>
        <taxon>Betaproteobacteria</taxon>
        <taxon>Neisseriales</taxon>
        <taxon>Leeiaceae</taxon>
        <taxon>Leeia</taxon>
    </lineage>
</organism>
<feature type="transmembrane region" description="Helical" evidence="6">
    <location>
        <begin position="346"/>
        <end position="368"/>
    </location>
</feature>
<dbReference type="PROSITE" id="PS50850">
    <property type="entry name" value="MFS"/>
    <property type="match status" value="1"/>
</dbReference>
<feature type="transmembrane region" description="Helical" evidence="6">
    <location>
        <begin position="227"/>
        <end position="248"/>
    </location>
</feature>
<dbReference type="EMBL" id="JABAIM010000001">
    <property type="protein sequence ID" value="NLR75207.1"/>
    <property type="molecule type" value="Genomic_DNA"/>
</dbReference>
<feature type="transmembrane region" description="Helical" evidence="6">
    <location>
        <begin position="117"/>
        <end position="139"/>
    </location>
</feature>
<evidence type="ECO:0000256" key="3">
    <source>
        <dbReference type="ARBA" id="ARBA00022692"/>
    </source>
</evidence>
<dbReference type="AlphaFoldDB" id="A0A847S876"/>
<dbReference type="Gene3D" id="1.20.1250.20">
    <property type="entry name" value="MFS general substrate transporter like domains"/>
    <property type="match status" value="1"/>
</dbReference>
<keyword evidence="4 6" id="KW-1133">Transmembrane helix</keyword>
<dbReference type="Proteomes" id="UP000587991">
    <property type="component" value="Unassembled WGS sequence"/>
</dbReference>
<name>A0A847S876_9NEIS</name>
<dbReference type="InterPro" id="IPR036259">
    <property type="entry name" value="MFS_trans_sf"/>
</dbReference>
<feature type="transmembrane region" description="Helical" evidence="6">
    <location>
        <begin position="53"/>
        <end position="73"/>
    </location>
</feature>
<reference evidence="8 9" key="1">
    <citation type="submission" date="2020-04" db="EMBL/GenBank/DDBJ databases">
        <title>Draft genome of Leeia sp. IMCC25680.</title>
        <authorList>
            <person name="Song J."/>
            <person name="Cho J.-C."/>
        </authorList>
    </citation>
    <scope>NUCLEOTIDE SEQUENCE [LARGE SCALE GENOMIC DNA]</scope>
    <source>
        <strain evidence="8 9">IMCC25680</strain>
    </source>
</reference>
<comment type="subcellular location">
    <subcellularLocation>
        <location evidence="1">Membrane</location>
        <topology evidence="1">Multi-pass membrane protein</topology>
    </subcellularLocation>
</comment>
<evidence type="ECO:0000313" key="8">
    <source>
        <dbReference type="EMBL" id="NLR75207.1"/>
    </source>
</evidence>
<comment type="caution">
    <text evidence="8">The sequence shown here is derived from an EMBL/GenBank/DDBJ whole genome shotgun (WGS) entry which is preliminary data.</text>
</comment>
<keyword evidence="9" id="KW-1185">Reference proteome</keyword>
<dbReference type="InterPro" id="IPR011701">
    <property type="entry name" value="MFS"/>
</dbReference>
<dbReference type="InterPro" id="IPR020846">
    <property type="entry name" value="MFS_dom"/>
</dbReference>
<dbReference type="RefSeq" id="WP_168876752.1">
    <property type="nucleotide sequence ID" value="NZ_JABAIM010000001.1"/>
</dbReference>
<dbReference type="PANTHER" id="PTHR23504:SF15">
    <property type="entry name" value="MAJOR FACILITATOR SUPERFAMILY (MFS) PROFILE DOMAIN-CONTAINING PROTEIN"/>
    <property type="match status" value="1"/>
</dbReference>
<keyword evidence="3 6" id="KW-0812">Transmembrane</keyword>
<evidence type="ECO:0000256" key="6">
    <source>
        <dbReference type="SAM" id="Phobius"/>
    </source>
</evidence>
<keyword evidence="5 6" id="KW-0472">Membrane</keyword>
<keyword evidence="2" id="KW-0813">Transport</keyword>